<dbReference type="RefSeq" id="WP_038094617.1">
    <property type="nucleotide sequence ID" value="NZ_JMIR01000059.1"/>
</dbReference>
<comment type="caution">
    <text evidence="2">The sequence shown here is derived from an EMBL/GenBank/DDBJ whole genome shotgun (WGS) entry which is preliminary data.</text>
</comment>
<reference evidence="2 3" key="1">
    <citation type="journal article" date="2013" name="Int. J. Syst. Evol. Microbiol.">
        <title>Tumebacillus flagellatus sp. nov., an alpha-amylase/pullulanase-producing bacterium isolated from cassava wastewater.</title>
        <authorList>
            <person name="Wang Q."/>
            <person name="Xie N."/>
            <person name="Qin Y."/>
            <person name="Shen N."/>
            <person name="Zhu J."/>
            <person name="Mi H."/>
            <person name="Huang R."/>
        </authorList>
    </citation>
    <scope>NUCLEOTIDE SEQUENCE [LARGE SCALE GENOMIC DNA]</scope>
    <source>
        <strain evidence="2 3">GST4</strain>
    </source>
</reference>
<evidence type="ECO:0000313" key="3">
    <source>
        <dbReference type="Proteomes" id="UP000027931"/>
    </source>
</evidence>
<dbReference type="Pfam" id="PF01381">
    <property type="entry name" value="HTH_3"/>
    <property type="match status" value="1"/>
</dbReference>
<dbReference type="eggNOG" id="COG1396">
    <property type="taxonomic scope" value="Bacteria"/>
</dbReference>
<dbReference type="InterPro" id="IPR001387">
    <property type="entry name" value="Cro/C1-type_HTH"/>
</dbReference>
<dbReference type="InterPro" id="IPR019734">
    <property type="entry name" value="TPR_rpt"/>
</dbReference>
<evidence type="ECO:0000313" key="2">
    <source>
        <dbReference type="EMBL" id="KEO80896.1"/>
    </source>
</evidence>
<dbReference type="AlphaFoldDB" id="A0A074LF74"/>
<evidence type="ECO:0000259" key="1">
    <source>
        <dbReference type="PROSITE" id="PS50943"/>
    </source>
</evidence>
<proteinExistence type="predicted"/>
<sequence length="468" mass="53523">MDISSEGDKNKMQEGYITLGQRIRDLRMTKGLTQTQLAEGILTPSMISQIESGKALPSYATVAAIARKLETPLSKLFKGLTFNNMQLSGYKLAVSHMATGSYRSALPVFRELMEADQLDDGIPLNELKLNLAICCRESAEYEEAIRLLTDLVKEYSRSTSRSDQNKLVSIHLHLSETFERDQMYFEALRSALNARDTYELQKNDPLLEGKILVHLADLSKRLHRYEEANGFYKQALEVYNQLTNNVEEIGILYQRMAELHYAEGEPELCMEVANKAITLLQEAGRITNYRETKRLMIMEQANEENWQDSVAVLLSMATIYAVEDPQKEASVYLDVAQIHMIVRDYEECQVYCLKALGLLTDIEQQALTKYDDTARADRRKLENRLLIGRANLLMAAVYLHRQEHARVVQLLEMAIPILKEQVQLDELFQAASMLTEIVKNGDRNEKAWELITGCHDFLFVHLRRSGIM</sequence>
<accession>A0A074LF74</accession>
<dbReference type="PROSITE" id="PS50943">
    <property type="entry name" value="HTH_CROC1"/>
    <property type="match status" value="1"/>
</dbReference>
<dbReference type="SUPFAM" id="SSF47413">
    <property type="entry name" value="lambda repressor-like DNA-binding domains"/>
    <property type="match status" value="1"/>
</dbReference>
<organism evidence="2 3">
    <name type="scientific">Tumebacillus flagellatus</name>
    <dbReference type="NCBI Taxonomy" id="1157490"/>
    <lineage>
        <taxon>Bacteria</taxon>
        <taxon>Bacillati</taxon>
        <taxon>Bacillota</taxon>
        <taxon>Bacilli</taxon>
        <taxon>Bacillales</taxon>
        <taxon>Alicyclobacillaceae</taxon>
        <taxon>Tumebacillus</taxon>
    </lineage>
</organism>
<dbReference type="Gene3D" id="1.25.40.10">
    <property type="entry name" value="Tetratricopeptide repeat domain"/>
    <property type="match status" value="3"/>
</dbReference>
<name>A0A074LF74_9BACL</name>
<dbReference type="SUPFAM" id="SSF48452">
    <property type="entry name" value="TPR-like"/>
    <property type="match status" value="1"/>
</dbReference>
<dbReference type="InterPro" id="IPR011990">
    <property type="entry name" value="TPR-like_helical_dom_sf"/>
</dbReference>
<dbReference type="GO" id="GO:0003677">
    <property type="term" value="F:DNA binding"/>
    <property type="evidence" value="ECO:0007669"/>
    <property type="project" value="InterPro"/>
</dbReference>
<gene>
    <name evidence="2" type="ORF">EL26_23755</name>
</gene>
<dbReference type="EMBL" id="JMIR01000059">
    <property type="protein sequence ID" value="KEO80896.1"/>
    <property type="molecule type" value="Genomic_DNA"/>
</dbReference>
<dbReference type="SMART" id="SM00530">
    <property type="entry name" value="HTH_XRE"/>
    <property type="match status" value="1"/>
</dbReference>
<dbReference type="InterPro" id="IPR010982">
    <property type="entry name" value="Lambda_DNA-bd_dom_sf"/>
</dbReference>
<dbReference type="OrthoDB" id="2370957at2"/>
<dbReference type="InterPro" id="IPR053163">
    <property type="entry name" value="HTH-type_regulator_Rgg"/>
</dbReference>
<dbReference type="CDD" id="cd00093">
    <property type="entry name" value="HTH_XRE"/>
    <property type="match status" value="1"/>
</dbReference>
<dbReference type="Proteomes" id="UP000027931">
    <property type="component" value="Unassembled WGS sequence"/>
</dbReference>
<dbReference type="PANTHER" id="PTHR37038">
    <property type="entry name" value="TRANSCRIPTIONAL REGULATOR-RELATED"/>
    <property type="match status" value="1"/>
</dbReference>
<protein>
    <recommendedName>
        <fullName evidence="1">HTH cro/C1-type domain-containing protein</fullName>
    </recommendedName>
</protein>
<dbReference type="SMART" id="SM00028">
    <property type="entry name" value="TPR"/>
    <property type="match status" value="5"/>
</dbReference>
<feature type="domain" description="HTH cro/C1-type" evidence="1">
    <location>
        <begin position="23"/>
        <end position="76"/>
    </location>
</feature>
<keyword evidence="3" id="KW-1185">Reference proteome</keyword>
<dbReference type="STRING" id="1157490.EL26_23755"/>
<dbReference type="PANTHER" id="PTHR37038:SF14">
    <property type="entry name" value="TRANSCRIPTIONAL ACTIVATOR"/>
    <property type="match status" value="1"/>
</dbReference>